<evidence type="ECO:0000313" key="2">
    <source>
        <dbReference type="Proteomes" id="UP000002531"/>
    </source>
</evidence>
<name>Q3SUB8_NITWN</name>
<keyword evidence="2" id="KW-1185">Reference proteome</keyword>
<dbReference type="STRING" id="323098.Nwi_0859"/>
<dbReference type="Gene3D" id="2.60.40.2500">
    <property type="match status" value="1"/>
</dbReference>
<accession>Q3SUB8</accession>
<protein>
    <submittedName>
        <fullName evidence="1">Uncharacterized protein</fullName>
    </submittedName>
</protein>
<sequence length="161" mass="18179">MLAIFSPHAASIFSITYAVLRYLTQAQLKSQHSLLFFGASQYAGRFARCVRQPRHVGTDRCRVYDRAARGLDRDAVDRMASWLSAATRRALVSLAGWPVYPPPAFGPSGNSELVNYRARQNYYVVDWLFAAAELRLGDKDSEKRVRIVRTDGRPGRGPRLF</sequence>
<dbReference type="CDD" id="cd06911">
    <property type="entry name" value="VirB9_CagX_TrbG"/>
    <property type="match status" value="1"/>
</dbReference>
<organism evidence="1 2">
    <name type="scientific">Nitrobacter winogradskyi (strain ATCC 25391 / DSM 10237 / CIP 104748 / NCIMB 11846 / Nb-255)</name>
    <dbReference type="NCBI Taxonomy" id="323098"/>
    <lineage>
        <taxon>Bacteria</taxon>
        <taxon>Pseudomonadati</taxon>
        <taxon>Pseudomonadota</taxon>
        <taxon>Alphaproteobacteria</taxon>
        <taxon>Hyphomicrobiales</taxon>
        <taxon>Nitrobacteraceae</taxon>
        <taxon>Nitrobacter</taxon>
    </lineage>
</organism>
<dbReference type="InterPro" id="IPR033645">
    <property type="entry name" value="VirB9/CagX/TrbG_C"/>
</dbReference>
<dbReference type="HOGENOM" id="CLU_1641960_0_0_5"/>
<dbReference type="Proteomes" id="UP000002531">
    <property type="component" value="Chromosome"/>
</dbReference>
<reference evidence="1 2" key="1">
    <citation type="journal article" date="2006" name="Appl. Environ. Microbiol.">
        <title>Genome sequence of the chemolithoautotrophic nitrite-oxidizing bacterium Nitrobacter winogradskyi Nb-255.</title>
        <authorList>
            <person name="Starkenburg S.R."/>
            <person name="Chain P.S."/>
            <person name="Sayavedra-Soto L.A."/>
            <person name="Hauser L."/>
            <person name="Land M.L."/>
            <person name="Larimer F.W."/>
            <person name="Malfatti S.A."/>
            <person name="Klotz M.G."/>
            <person name="Bottomley P.J."/>
            <person name="Arp D.J."/>
            <person name="Hickey W.J."/>
        </authorList>
    </citation>
    <scope>NUCLEOTIDE SEQUENCE [LARGE SCALE GENOMIC DNA]</scope>
    <source>
        <strain evidence="2">ATCC 25391 / DSM 10237 / CIP 104748 / NCIMB 11846 / Nb-255</strain>
    </source>
</reference>
<dbReference type="InterPro" id="IPR038161">
    <property type="entry name" value="VirB9/CagX/TrbG_C_sf"/>
</dbReference>
<dbReference type="AlphaFoldDB" id="Q3SUB8"/>
<evidence type="ECO:0000313" key="1">
    <source>
        <dbReference type="EMBL" id="ABA04123.1"/>
    </source>
</evidence>
<dbReference type="KEGG" id="nwi:Nwi_0859"/>
<gene>
    <name evidence="1" type="ordered locus">Nwi_0859</name>
</gene>
<dbReference type="EMBL" id="CP000115">
    <property type="protein sequence ID" value="ABA04123.1"/>
    <property type="molecule type" value="Genomic_DNA"/>
</dbReference>
<dbReference type="eggNOG" id="COG3504">
    <property type="taxonomic scope" value="Bacteria"/>
</dbReference>
<proteinExistence type="predicted"/>